<organism evidence="5 6">
    <name type="scientific">Neogobius melanostomus</name>
    <name type="common">round goby</name>
    <dbReference type="NCBI Taxonomy" id="47308"/>
    <lineage>
        <taxon>Eukaryota</taxon>
        <taxon>Metazoa</taxon>
        <taxon>Chordata</taxon>
        <taxon>Craniata</taxon>
        <taxon>Vertebrata</taxon>
        <taxon>Euteleostomi</taxon>
        <taxon>Actinopterygii</taxon>
        <taxon>Neopterygii</taxon>
        <taxon>Teleostei</taxon>
        <taxon>Neoteleostei</taxon>
        <taxon>Acanthomorphata</taxon>
        <taxon>Gobiaria</taxon>
        <taxon>Gobiiformes</taxon>
        <taxon>Gobioidei</taxon>
        <taxon>Gobiidae</taxon>
        <taxon>Benthophilinae</taxon>
        <taxon>Neogobiini</taxon>
        <taxon>Neogobius</taxon>
    </lineage>
</organism>
<dbReference type="Pfam" id="PF02827">
    <property type="entry name" value="PKI"/>
    <property type="match status" value="1"/>
</dbReference>
<dbReference type="InterPro" id="IPR004171">
    <property type="entry name" value="cAMP_dep_PKI"/>
</dbReference>
<evidence type="ECO:0000256" key="1">
    <source>
        <dbReference type="ARBA" id="ARBA00002844"/>
    </source>
</evidence>
<reference evidence="5" key="1">
    <citation type="submission" date="2025-08" db="UniProtKB">
        <authorList>
            <consortium name="Ensembl"/>
        </authorList>
    </citation>
    <scope>IDENTIFICATION</scope>
</reference>
<reference evidence="5" key="2">
    <citation type="submission" date="2025-09" db="UniProtKB">
        <authorList>
            <consortium name="Ensembl"/>
        </authorList>
    </citation>
    <scope>IDENTIFICATION</scope>
</reference>
<keyword evidence="6" id="KW-1185">Reference proteome</keyword>
<dbReference type="AlphaFoldDB" id="A0A8C6TCZ1"/>
<accession>A0A8C6TCZ1</accession>
<protein>
    <recommendedName>
        <fullName evidence="7">cAMP-dependent protein kinase inhibitor</fullName>
    </recommendedName>
</protein>
<evidence type="ECO:0000256" key="4">
    <source>
        <dbReference type="SAM" id="MobiDB-lite"/>
    </source>
</evidence>
<evidence type="ECO:0000256" key="2">
    <source>
        <dbReference type="ARBA" id="ARBA00006393"/>
    </source>
</evidence>
<dbReference type="Proteomes" id="UP000694523">
    <property type="component" value="Unplaced"/>
</dbReference>
<feature type="compositionally biased region" description="Polar residues" evidence="4">
    <location>
        <begin position="36"/>
        <end position="47"/>
    </location>
</feature>
<feature type="region of interest" description="Disordered" evidence="4">
    <location>
        <begin position="16"/>
        <end position="73"/>
    </location>
</feature>
<dbReference type="GO" id="GO:0004862">
    <property type="term" value="F:cAMP-dependent protein kinase inhibitor activity"/>
    <property type="evidence" value="ECO:0007669"/>
    <property type="project" value="InterPro"/>
</dbReference>
<comment type="function">
    <text evidence="1">Extremely potent competitive inhibitor of cAMP-dependent protein kinase activity, this protein interacts with the catalytic subunit of the enzyme after the cAMP-induced dissociation of its regulatory chains.</text>
</comment>
<proteinExistence type="inferred from homology"/>
<name>A0A8C6TCZ1_9GOBI</name>
<sequence>MTDVEATYEGFLASQRSGRRNAVHELETTAGEGATDLSQSLAQLNINKSEEEDDTKNSPESPSKEEKTQGEGS</sequence>
<feature type="compositionally biased region" description="Basic and acidic residues" evidence="4">
    <location>
        <begin position="62"/>
        <end position="73"/>
    </location>
</feature>
<evidence type="ECO:0000313" key="6">
    <source>
        <dbReference type="Proteomes" id="UP000694523"/>
    </source>
</evidence>
<keyword evidence="3" id="KW-0649">Protein kinase inhibitor</keyword>
<comment type="similarity">
    <text evidence="2">Belongs to the PKI family.</text>
</comment>
<evidence type="ECO:0000256" key="3">
    <source>
        <dbReference type="ARBA" id="ARBA00023013"/>
    </source>
</evidence>
<dbReference type="Ensembl" id="ENSNMLT00000021293.1">
    <property type="protein sequence ID" value="ENSNMLP00000018943.1"/>
    <property type="gene ID" value="ENSNMLG00000012431.1"/>
</dbReference>
<dbReference type="PANTHER" id="PTHR15416">
    <property type="entry name" value="CAMP-DEPENDENT PROTEIN KINASE INHIBITOR/PKI"/>
    <property type="match status" value="1"/>
</dbReference>
<evidence type="ECO:0008006" key="7">
    <source>
        <dbReference type="Google" id="ProtNLM"/>
    </source>
</evidence>
<evidence type="ECO:0000313" key="5">
    <source>
        <dbReference type="Ensembl" id="ENSNMLP00000018943.1"/>
    </source>
</evidence>